<dbReference type="OrthoDB" id="2966745at2"/>
<gene>
    <name evidence="2" type="ORF">J2Z64_000585</name>
</gene>
<proteinExistence type="predicted"/>
<dbReference type="RefSeq" id="WP_149475296.1">
    <property type="nucleotide sequence ID" value="NZ_JAGGMB010000001.1"/>
</dbReference>
<evidence type="ECO:0008006" key="4">
    <source>
        <dbReference type="Google" id="ProtNLM"/>
    </source>
</evidence>
<organism evidence="2 3">
    <name type="scientific">Oceanobacillus polygoni</name>
    <dbReference type="NCBI Taxonomy" id="1235259"/>
    <lineage>
        <taxon>Bacteria</taxon>
        <taxon>Bacillati</taxon>
        <taxon>Bacillota</taxon>
        <taxon>Bacilli</taxon>
        <taxon>Bacillales</taxon>
        <taxon>Bacillaceae</taxon>
        <taxon>Oceanobacillus</taxon>
    </lineage>
</organism>
<evidence type="ECO:0000256" key="1">
    <source>
        <dbReference type="SAM" id="SignalP"/>
    </source>
</evidence>
<evidence type="ECO:0000313" key="3">
    <source>
        <dbReference type="Proteomes" id="UP001138793"/>
    </source>
</evidence>
<accession>A0A9X1CA99</accession>
<feature type="signal peptide" evidence="1">
    <location>
        <begin position="1"/>
        <end position="20"/>
    </location>
</feature>
<keyword evidence="3" id="KW-1185">Reference proteome</keyword>
<evidence type="ECO:0000313" key="2">
    <source>
        <dbReference type="EMBL" id="MBP2076374.1"/>
    </source>
</evidence>
<dbReference type="PROSITE" id="PS51257">
    <property type="entry name" value="PROKAR_LIPOPROTEIN"/>
    <property type="match status" value="1"/>
</dbReference>
<feature type="chain" id="PRO_5040743530" description="DUF4367 domain-containing protein" evidence="1">
    <location>
        <begin position="21"/>
        <end position="190"/>
    </location>
</feature>
<comment type="caution">
    <text evidence="2">The sequence shown here is derived from an EMBL/GenBank/DDBJ whole genome shotgun (WGS) entry which is preliminary data.</text>
</comment>
<keyword evidence="1" id="KW-0732">Signal</keyword>
<protein>
    <recommendedName>
        <fullName evidence="4">DUF4367 domain-containing protein</fullName>
    </recommendedName>
</protein>
<dbReference type="AlphaFoldDB" id="A0A9X1CA99"/>
<reference evidence="2" key="1">
    <citation type="submission" date="2021-03" db="EMBL/GenBank/DDBJ databases">
        <title>Genomic Encyclopedia of Type Strains, Phase IV (KMG-IV): sequencing the most valuable type-strain genomes for metagenomic binning, comparative biology and taxonomic classification.</title>
        <authorList>
            <person name="Goeker M."/>
        </authorList>
    </citation>
    <scope>NUCLEOTIDE SEQUENCE</scope>
    <source>
        <strain evidence="2">DSM 107338</strain>
    </source>
</reference>
<sequence length="190" mass="21412">MKKYSIIVALSLLVLLISCSQGTSDSETEVVQEKINEILGINPYIPQTDFPFGSLLIGYEMDTEEGEVSTGDPMQAEVIYYFSKDAPLDEEMKKVWGDERKELVYGDLYLDNTAIQMTISKGGIGEMVDAESIEVDGHEVQYQVINEELDVVIMGMDFDGYGYTIQYFLLEDETEEDAIAFAEEIINHNE</sequence>
<dbReference type="EMBL" id="JAGGMB010000001">
    <property type="protein sequence ID" value="MBP2076374.1"/>
    <property type="molecule type" value="Genomic_DNA"/>
</dbReference>
<dbReference type="Proteomes" id="UP001138793">
    <property type="component" value="Unassembled WGS sequence"/>
</dbReference>
<name>A0A9X1CA99_9BACI</name>